<protein>
    <submittedName>
        <fullName evidence="1">Uncharacterized protein</fullName>
    </submittedName>
</protein>
<organism evidence="1 2">
    <name type="scientific">Melaminivora suipulveris</name>
    <dbReference type="NCBI Taxonomy" id="2109913"/>
    <lineage>
        <taxon>Bacteria</taxon>
        <taxon>Pseudomonadati</taxon>
        <taxon>Pseudomonadota</taxon>
        <taxon>Betaproteobacteria</taxon>
        <taxon>Burkholderiales</taxon>
        <taxon>Comamonadaceae</taxon>
        <taxon>Melaminivora</taxon>
    </lineage>
</organism>
<sequence>MPAPIAVEIANAAARLAVEEGLEWGAAKRRAIKDLKLPARTPLPDNDLVEDAVRAYIGLFCADTQPAELRALRELALTWMERLQEFRPHLGGAVWHGTATRLSDVWLALFCDDSKSAEIALIDHNVSYEPRTVPGFRGEPVEVLSISSRCRALNEEIGVHLLIHDLDDLRGALRPDARGRTPRGDTAAVRRLLQAPDEPLLP</sequence>
<dbReference type="Proteomes" id="UP000237925">
    <property type="component" value="Chromosome"/>
</dbReference>
<dbReference type="EMBL" id="CP027667">
    <property type="protein sequence ID" value="AVO49878.1"/>
    <property type="molecule type" value="Genomic_DNA"/>
</dbReference>
<name>A0A2R3QDM3_9BURK</name>
<evidence type="ECO:0000313" key="1">
    <source>
        <dbReference type="EMBL" id="AVO49878.1"/>
    </source>
</evidence>
<reference evidence="1 2" key="1">
    <citation type="submission" date="2018-03" db="EMBL/GenBank/DDBJ databases">
        <title>Genome sequencing of Melaminivora sp.</title>
        <authorList>
            <person name="Kim S.-J."/>
            <person name="Heo J."/>
            <person name="Ahn J.-H."/>
            <person name="Kwon S.-W."/>
        </authorList>
    </citation>
    <scope>NUCLEOTIDE SEQUENCE [LARGE SCALE GENOMIC DNA]</scope>
    <source>
        <strain evidence="1 2">SC2-9</strain>
    </source>
</reference>
<accession>A0A2R3QDM3</accession>
<keyword evidence="2" id="KW-1185">Reference proteome</keyword>
<gene>
    <name evidence="1" type="ORF">C6568_11910</name>
</gene>
<dbReference type="RefSeq" id="WP_106684307.1">
    <property type="nucleotide sequence ID" value="NZ_CP027667.1"/>
</dbReference>
<dbReference type="AlphaFoldDB" id="A0A2R3QDM3"/>
<dbReference type="KEGG" id="mela:C6568_11910"/>
<proteinExistence type="predicted"/>
<evidence type="ECO:0000313" key="2">
    <source>
        <dbReference type="Proteomes" id="UP000237925"/>
    </source>
</evidence>
<dbReference type="OrthoDB" id="9157371at2"/>